<evidence type="ECO:0000256" key="5">
    <source>
        <dbReference type="SAM" id="MobiDB-lite"/>
    </source>
</evidence>
<evidence type="ECO:0000313" key="10">
    <source>
        <dbReference type="Proteomes" id="UP000017746"/>
    </source>
</evidence>
<dbReference type="Pfam" id="PF04545">
    <property type="entry name" value="Sigma70_r4"/>
    <property type="match status" value="1"/>
</dbReference>
<dbReference type="SUPFAM" id="SSF88946">
    <property type="entry name" value="Sigma2 domain of RNA polymerase sigma factors"/>
    <property type="match status" value="1"/>
</dbReference>
<dbReference type="InterPro" id="IPR014284">
    <property type="entry name" value="RNA_pol_sigma-70_dom"/>
</dbReference>
<dbReference type="PANTHER" id="PTHR30385">
    <property type="entry name" value="SIGMA FACTOR F FLAGELLAR"/>
    <property type="match status" value="1"/>
</dbReference>
<dbReference type="NCBIfam" id="TIGR02937">
    <property type="entry name" value="sigma70-ECF"/>
    <property type="match status" value="1"/>
</dbReference>
<name>U5W0X6_9ACTN</name>
<evidence type="ECO:0000313" key="9">
    <source>
        <dbReference type="EMBL" id="AGZ41605.1"/>
    </source>
</evidence>
<accession>U5W0X6</accession>
<dbReference type="AlphaFoldDB" id="U5W0X6"/>
<dbReference type="GO" id="GO:0003677">
    <property type="term" value="F:DNA binding"/>
    <property type="evidence" value="ECO:0007669"/>
    <property type="project" value="UniProtKB-KW"/>
</dbReference>
<dbReference type="GO" id="GO:0006352">
    <property type="term" value="P:DNA-templated transcription initiation"/>
    <property type="evidence" value="ECO:0007669"/>
    <property type="project" value="InterPro"/>
</dbReference>
<dbReference type="PANTHER" id="PTHR30385:SF4">
    <property type="entry name" value="RNA POLYMERASE SIGMA-E FACTOR"/>
    <property type="match status" value="1"/>
</dbReference>
<keyword evidence="4" id="KW-0804">Transcription</keyword>
<feature type="domain" description="RNA polymerase sigma-70 region 2" evidence="7">
    <location>
        <begin position="54"/>
        <end position="122"/>
    </location>
</feature>
<dbReference type="Gene3D" id="1.20.120.1810">
    <property type="match status" value="1"/>
</dbReference>
<organism evidence="9 10">
    <name type="scientific">Actinoplanes friuliensis DSM 7358</name>
    <dbReference type="NCBI Taxonomy" id="1246995"/>
    <lineage>
        <taxon>Bacteria</taxon>
        <taxon>Bacillati</taxon>
        <taxon>Actinomycetota</taxon>
        <taxon>Actinomycetes</taxon>
        <taxon>Micromonosporales</taxon>
        <taxon>Micromonosporaceae</taxon>
        <taxon>Actinoplanes</taxon>
    </lineage>
</organism>
<gene>
    <name evidence="9" type="ORF">AFR_16635</name>
</gene>
<dbReference type="SUPFAM" id="SSF88659">
    <property type="entry name" value="Sigma3 and sigma4 domains of RNA polymerase sigma factors"/>
    <property type="match status" value="2"/>
</dbReference>
<evidence type="ECO:0000256" key="1">
    <source>
        <dbReference type="ARBA" id="ARBA00023015"/>
    </source>
</evidence>
<feature type="domain" description="RNA polymerase sigma-70 region 4" evidence="8">
    <location>
        <begin position="218"/>
        <end position="266"/>
    </location>
</feature>
<protein>
    <submittedName>
        <fullName evidence="9">RNA polymerase sigma factor rpoD</fullName>
    </submittedName>
</protein>
<reference evidence="9 10" key="1">
    <citation type="journal article" date="2014" name="J. Biotechnol.">
        <title>Complete genome sequence of the actinobacterium Actinoplanes friuliensis HAG 010964, producer of the lipopeptide antibiotic friulimycin.</title>
        <authorList>
            <person name="Ruckert C."/>
            <person name="Szczepanowski R."/>
            <person name="Albersmeier A."/>
            <person name="Goesmann A."/>
            <person name="Fischer N."/>
            <person name="Steinkamper A."/>
            <person name="Puhler A."/>
            <person name="Biener R."/>
            <person name="Schwartz D."/>
            <person name="Kalinowski J."/>
        </authorList>
    </citation>
    <scope>NUCLEOTIDE SEQUENCE [LARGE SCALE GENOMIC DNA]</scope>
    <source>
        <strain evidence="9 10">DSM 7358</strain>
    </source>
</reference>
<dbReference type="InterPro" id="IPR036388">
    <property type="entry name" value="WH-like_DNA-bd_sf"/>
</dbReference>
<dbReference type="Pfam" id="PF04539">
    <property type="entry name" value="Sigma70_r3"/>
    <property type="match status" value="1"/>
</dbReference>
<evidence type="ECO:0000256" key="2">
    <source>
        <dbReference type="ARBA" id="ARBA00023082"/>
    </source>
</evidence>
<dbReference type="InterPro" id="IPR007627">
    <property type="entry name" value="RNA_pol_sigma70_r2"/>
</dbReference>
<dbReference type="NCBIfam" id="TIGR02980">
    <property type="entry name" value="SigBFG"/>
    <property type="match status" value="1"/>
</dbReference>
<evidence type="ECO:0000256" key="3">
    <source>
        <dbReference type="ARBA" id="ARBA00023125"/>
    </source>
</evidence>
<proteinExistence type="predicted"/>
<keyword evidence="10" id="KW-1185">Reference proteome</keyword>
<dbReference type="InterPro" id="IPR007624">
    <property type="entry name" value="RNA_pol_sigma70_r3"/>
</dbReference>
<keyword evidence="3" id="KW-0238">DNA-binding</keyword>
<keyword evidence="1" id="KW-0805">Transcription regulation</keyword>
<evidence type="ECO:0000256" key="4">
    <source>
        <dbReference type="ARBA" id="ARBA00023163"/>
    </source>
</evidence>
<dbReference type="InterPro" id="IPR014322">
    <property type="entry name" value="RNA_pol_sigma-B/F/G"/>
</dbReference>
<dbReference type="KEGG" id="afs:AFR_16635"/>
<dbReference type="InterPro" id="IPR013325">
    <property type="entry name" value="RNA_pol_sigma_r2"/>
</dbReference>
<dbReference type="GO" id="GO:0016987">
    <property type="term" value="F:sigma factor activity"/>
    <property type="evidence" value="ECO:0007669"/>
    <property type="project" value="UniProtKB-KW"/>
</dbReference>
<dbReference type="RefSeq" id="WP_023361684.1">
    <property type="nucleotide sequence ID" value="NC_022657.1"/>
</dbReference>
<dbReference type="Gene3D" id="1.10.10.10">
    <property type="entry name" value="Winged helix-like DNA-binding domain superfamily/Winged helix DNA-binding domain"/>
    <property type="match status" value="2"/>
</dbReference>
<dbReference type="EMBL" id="CP006272">
    <property type="protein sequence ID" value="AGZ41605.1"/>
    <property type="molecule type" value="Genomic_DNA"/>
</dbReference>
<feature type="domain" description="RNA polymerase sigma-70 region 3" evidence="6">
    <location>
        <begin position="136"/>
        <end position="202"/>
    </location>
</feature>
<dbReference type="CDD" id="cd06171">
    <property type="entry name" value="Sigma70_r4"/>
    <property type="match status" value="1"/>
</dbReference>
<sequence>MNASVADACRTHQPRRSGQFPPTDADKRANEMVIALAAMAPDDPRRAALRRRTIEAWLPMAQRLGRRYAGRGENLDDLQQVAMVGLIKSVDRFDAERGDDFVGFAVPTILGELRRHFRDRTWSMRVPRKVQEMRLAINEANATLFHKLNRLPTVADISQHLGVSEEDVLEGLEGGRAYRATSLSTPVAADATVVLADTLAEEEHGYDLVEIQLALGPALARLTARERQILAMRFWGNQTQSVIAEKVGVSQMHISRILSTTLAKLRTELTVD</sequence>
<evidence type="ECO:0000259" key="8">
    <source>
        <dbReference type="Pfam" id="PF04545"/>
    </source>
</evidence>
<dbReference type="InterPro" id="IPR000943">
    <property type="entry name" value="RNA_pol_sigma70"/>
</dbReference>
<dbReference type="InterPro" id="IPR007630">
    <property type="entry name" value="RNA_pol_sigma70_r4"/>
</dbReference>
<dbReference type="InterPro" id="IPR013324">
    <property type="entry name" value="RNA_pol_sigma_r3/r4-like"/>
</dbReference>
<keyword evidence="2" id="KW-0731">Sigma factor</keyword>
<dbReference type="Pfam" id="PF04542">
    <property type="entry name" value="Sigma70_r2"/>
    <property type="match status" value="1"/>
</dbReference>
<dbReference type="Proteomes" id="UP000017746">
    <property type="component" value="Chromosome"/>
</dbReference>
<dbReference type="OrthoDB" id="9804285at2"/>
<evidence type="ECO:0000259" key="7">
    <source>
        <dbReference type="Pfam" id="PF04542"/>
    </source>
</evidence>
<evidence type="ECO:0000259" key="6">
    <source>
        <dbReference type="Pfam" id="PF04539"/>
    </source>
</evidence>
<dbReference type="PRINTS" id="PR00046">
    <property type="entry name" value="SIGMA70FCT"/>
</dbReference>
<dbReference type="PATRIC" id="fig|1246995.3.peg.3373"/>
<dbReference type="eggNOG" id="COG1191">
    <property type="taxonomic scope" value="Bacteria"/>
</dbReference>
<feature type="region of interest" description="Disordered" evidence="5">
    <location>
        <begin position="1"/>
        <end position="26"/>
    </location>
</feature>
<dbReference type="HOGENOM" id="CLU_014793_8_5_11"/>
<dbReference type="STRING" id="1246995.AFR_16635"/>